<sequence length="445" mass="47889">MVRKSKLFILIAALALFVSACGGGGSSGTGSTGDGGGSGSGNEQTSGGEGNAAEGSGGTKEITFWTISLSPTFDDYINGVIADFEAQNPGVKVNWQDIPYDAVEQKTLTAAASNSLADVMNLNTDYLKKLAGLGALANMDELAGDVKDQYFEGVWSAGELKGVSYAIPWYLSNSVTLYNKELLEKAGFSEPPKTEEEAWEMSKAIKEKTGAYGFTTSGIQLTFPQEGIKVVSDDYTKAAFNTPEALELLKKFKQRYDEGLIPDELLLGQAKPNEWYAQEKIAFWATGPQLFRQVKDLSPEVYEKSDATGAIMGKSGKVNVAIMNIAVAESSKHKEEAAAFAKFITNGENQLAFSKIVAILPSVKSAAADEYFTKGADSTDPAEKGLYLAAKQLEYSENMYPPVENISQINKVLNEEFQKVLVQGKDPQQALNDAEAEVNKLLATE</sequence>
<feature type="region of interest" description="Disordered" evidence="1">
    <location>
        <begin position="27"/>
        <end position="57"/>
    </location>
</feature>
<keyword evidence="2" id="KW-0732">Signal</keyword>
<dbReference type="PANTHER" id="PTHR43649:SF12">
    <property type="entry name" value="DIACETYLCHITOBIOSE BINDING PROTEIN DASA"/>
    <property type="match status" value="1"/>
</dbReference>
<evidence type="ECO:0000313" key="4">
    <source>
        <dbReference type="Proteomes" id="UP000680304"/>
    </source>
</evidence>
<accession>A0ABQ4N9Q9</accession>
<feature type="compositionally biased region" description="Gly residues" evidence="1">
    <location>
        <begin position="47"/>
        <end position="57"/>
    </location>
</feature>
<dbReference type="PANTHER" id="PTHR43649">
    <property type="entry name" value="ARABINOSE-BINDING PROTEIN-RELATED"/>
    <property type="match status" value="1"/>
</dbReference>
<dbReference type="PROSITE" id="PS51257">
    <property type="entry name" value="PROKAR_LIPOPROTEIN"/>
    <property type="match status" value="1"/>
</dbReference>
<evidence type="ECO:0000256" key="2">
    <source>
        <dbReference type="SAM" id="SignalP"/>
    </source>
</evidence>
<dbReference type="InterPro" id="IPR006059">
    <property type="entry name" value="SBP"/>
</dbReference>
<organism evidence="3 4">
    <name type="scientific">Paenibacillus cisolokensis</name>
    <dbReference type="NCBI Taxonomy" id="1658519"/>
    <lineage>
        <taxon>Bacteria</taxon>
        <taxon>Bacillati</taxon>
        <taxon>Bacillota</taxon>
        <taxon>Bacilli</taxon>
        <taxon>Bacillales</taxon>
        <taxon>Paenibacillaceae</taxon>
        <taxon>Paenibacillus</taxon>
    </lineage>
</organism>
<feature type="chain" id="PRO_5046651588" evidence="2">
    <location>
        <begin position="21"/>
        <end position="445"/>
    </location>
</feature>
<evidence type="ECO:0000256" key="1">
    <source>
        <dbReference type="SAM" id="MobiDB-lite"/>
    </source>
</evidence>
<name>A0ABQ4N9Q9_9BACL</name>
<keyword evidence="4" id="KW-1185">Reference proteome</keyword>
<evidence type="ECO:0000313" key="3">
    <source>
        <dbReference type="EMBL" id="GIQ64925.1"/>
    </source>
</evidence>
<dbReference type="SUPFAM" id="SSF53850">
    <property type="entry name" value="Periplasmic binding protein-like II"/>
    <property type="match status" value="1"/>
</dbReference>
<dbReference type="CDD" id="cd13585">
    <property type="entry name" value="PBP2_TMBP_like"/>
    <property type="match status" value="1"/>
</dbReference>
<feature type="signal peptide" evidence="2">
    <location>
        <begin position="1"/>
        <end position="20"/>
    </location>
</feature>
<dbReference type="EMBL" id="BOVJ01000113">
    <property type="protein sequence ID" value="GIQ64925.1"/>
    <property type="molecule type" value="Genomic_DNA"/>
</dbReference>
<dbReference type="RefSeq" id="WP_213529400.1">
    <property type="nucleotide sequence ID" value="NZ_BOVJ01000113.1"/>
</dbReference>
<comment type="caution">
    <text evidence="3">The sequence shown here is derived from an EMBL/GenBank/DDBJ whole genome shotgun (WGS) entry which is preliminary data.</text>
</comment>
<dbReference type="Gene3D" id="3.40.190.10">
    <property type="entry name" value="Periplasmic binding protein-like II"/>
    <property type="match status" value="2"/>
</dbReference>
<dbReference type="InterPro" id="IPR050490">
    <property type="entry name" value="Bact_solute-bd_prot1"/>
</dbReference>
<proteinExistence type="predicted"/>
<dbReference type="Pfam" id="PF13416">
    <property type="entry name" value="SBP_bac_8"/>
    <property type="match status" value="1"/>
</dbReference>
<reference evidence="3 4" key="1">
    <citation type="submission" date="2021-04" db="EMBL/GenBank/DDBJ databases">
        <title>Draft genome sequence of Paenibacillus cisolokensis, LC2-13A.</title>
        <authorList>
            <person name="Uke A."/>
            <person name="Chhe C."/>
            <person name="Baramee S."/>
            <person name="Kosugi A."/>
        </authorList>
    </citation>
    <scope>NUCLEOTIDE SEQUENCE [LARGE SCALE GENOMIC DNA]</scope>
    <source>
        <strain evidence="3 4">LC2-13A</strain>
    </source>
</reference>
<feature type="compositionally biased region" description="Gly residues" evidence="1">
    <location>
        <begin position="27"/>
        <end position="40"/>
    </location>
</feature>
<gene>
    <name evidence="3" type="ORF">PACILC2_34930</name>
</gene>
<dbReference type="Proteomes" id="UP000680304">
    <property type="component" value="Unassembled WGS sequence"/>
</dbReference>
<protein>
    <submittedName>
        <fullName evidence="3">Sugar ABC transporter substrate-binding protein</fullName>
    </submittedName>
</protein>